<dbReference type="Gene3D" id="3.60.160.10">
    <property type="entry name" value="Mitochondrial biogenesis AIM24"/>
    <property type="match status" value="1"/>
</dbReference>
<name>A0ABM7WSI5_9BACT</name>
<keyword evidence="4" id="KW-1185">Reference proteome</keyword>
<feature type="repeat" description="TPR" evidence="1">
    <location>
        <begin position="51"/>
        <end position="84"/>
    </location>
</feature>
<sequence length="435" mass="45692">MARLGGGDEVEGLDEEFLFHLNRGSDLLARGDADAARASLEKALELRPKDAKVLGLLGQAFYRLGEYEDATIAWQRLVDENPVEPAARVNLGLAFLKAKQYPEATRQLEIALDLNPEHKKAMGYLGLALLEAGNAAKAREWFVRSGSEQMVARCDEILSGARPAPGAQASQTPPEPPVAAEAQAEEEPPPVPEPIRTPVPASVPAIRPVAAPAEPTPAGPDGALGAYAAARLVPVAERPGVAAGVLSVPVRGEVRVRLDGLFATRGRVSVTLERKRFRGRATDQPFGDGATRMHRASGEGTLLFRADGRRFTALDLGAEPAYLREEALFGFEDGVVWENGRVASASGAELDLVLLRGRGRFLLVTAGEPVALDVTPDAPLRVPLRALVGWTGALTPRLATLLDDAGDGALAVELTGQGRALVDPAAAGGPAGAAA</sequence>
<accession>A0ABM7WSI5</accession>
<keyword evidence="1" id="KW-0802">TPR repeat</keyword>
<organism evidence="3 4">
    <name type="scientific">Anaeromyxobacter oryzae</name>
    <dbReference type="NCBI Taxonomy" id="2918170"/>
    <lineage>
        <taxon>Bacteria</taxon>
        <taxon>Pseudomonadati</taxon>
        <taxon>Myxococcota</taxon>
        <taxon>Myxococcia</taxon>
        <taxon>Myxococcales</taxon>
        <taxon>Cystobacterineae</taxon>
        <taxon>Anaeromyxobacteraceae</taxon>
        <taxon>Anaeromyxobacter</taxon>
    </lineage>
</organism>
<gene>
    <name evidence="3" type="ORF">AMOR_14350</name>
</gene>
<dbReference type="Pfam" id="PF01987">
    <property type="entry name" value="AIM24"/>
    <property type="match status" value="1"/>
</dbReference>
<feature type="repeat" description="TPR" evidence="1">
    <location>
        <begin position="17"/>
        <end position="50"/>
    </location>
</feature>
<feature type="repeat" description="TPR" evidence="1">
    <location>
        <begin position="85"/>
        <end position="118"/>
    </location>
</feature>
<evidence type="ECO:0000313" key="4">
    <source>
        <dbReference type="Proteomes" id="UP001162891"/>
    </source>
</evidence>
<dbReference type="PANTHER" id="PTHR38074">
    <property type="entry name" value="ALTERED INHERITANCE OF MITOCHONDRIA PROTEIN 24, MITOCHONDRIAL"/>
    <property type="match status" value="1"/>
</dbReference>
<dbReference type="SMART" id="SM00028">
    <property type="entry name" value="TPR"/>
    <property type="match status" value="3"/>
</dbReference>
<dbReference type="InterPro" id="IPR011990">
    <property type="entry name" value="TPR-like_helical_dom_sf"/>
</dbReference>
<dbReference type="EMBL" id="AP025591">
    <property type="protein sequence ID" value="BDG02439.1"/>
    <property type="molecule type" value="Genomic_DNA"/>
</dbReference>
<dbReference type="PROSITE" id="PS50005">
    <property type="entry name" value="TPR"/>
    <property type="match status" value="3"/>
</dbReference>
<dbReference type="InterPro" id="IPR019734">
    <property type="entry name" value="TPR_rpt"/>
</dbReference>
<dbReference type="SUPFAM" id="SSF48452">
    <property type="entry name" value="TPR-like"/>
    <property type="match status" value="1"/>
</dbReference>
<feature type="region of interest" description="Disordered" evidence="2">
    <location>
        <begin position="161"/>
        <end position="194"/>
    </location>
</feature>
<reference evidence="4" key="1">
    <citation type="journal article" date="2022" name="Int. J. Syst. Evol. Microbiol.">
        <title>Anaeromyxobacter oryzae sp. nov., Anaeromyxobacter diazotrophicus sp. nov. and Anaeromyxobacter paludicola sp. nov., isolated from paddy soils.</title>
        <authorList>
            <person name="Itoh H."/>
            <person name="Xu Z."/>
            <person name="Mise K."/>
            <person name="Masuda Y."/>
            <person name="Ushijima N."/>
            <person name="Hayakawa C."/>
            <person name="Shiratori Y."/>
            <person name="Senoo K."/>
        </authorList>
    </citation>
    <scope>NUCLEOTIDE SEQUENCE [LARGE SCALE GENOMIC DNA]</scope>
    <source>
        <strain evidence="4">Red232</strain>
    </source>
</reference>
<dbReference type="SUPFAM" id="SSF51219">
    <property type="entry name" value="TRAP-like"/>
    <property type="match status" value="1"/>
</dbReference>
<evidence type="ECO:0000256" key="1">
    <source>
        <dbReference type="PROSITE-ProRule" id="PRU00339"/>
    </source>
</evidence>
<dbReference type="Pfam" id="PF13432">
    <property type="entry name" value="TPR_16"/>
    <property type="match status" value="2"/>
</dbReference>
<dbReference type="InterPro" id="IPR036983">
    <property type="entry name" value="AIM24_sf"/>
</dbReference>
<dbReference type="InterPro" id="IPR016031">
    <property type="entry name" value="Trp_RNA-bd_attenuator-like_dom"/>
</dbReference>
<dbReference type="PANTHER" id="PTHR38074:SF1">
    <property type="entry name" value="ALTERED INHERITANCE OF MITOCHONDRIA PROTEIN 24, MITOCHONDRIAL"/>
    <property type="match status" value="1"/>
</dbReference>
<dbReference type="InterPro" id="IPR002838">
    <property type="entry name" value="AIM24"/>
</dbReference>
<evidence type="ECO:0000256" key="2">
    <source>
        <dbReference type="SAM" id="MobiDB-lite"/>
    </source>
</evidence>
<protein>
    <recommendedName>
        <fullName evidence="5">Tetratricopeptide repeat protein</fullName>
    </recommendedName>
</protein>
<dbReference type="RefSeq" id="WP_248360092.1">
    <property type="nucleotide sequence ID" value="NZ_AP025591.1"/>
</dbReference>
<evidence type="ECO:0008006" key="5">
    <source>
        <dbReference type="Google" id="ProtNLM"/>
    </source>
</evidence>
<proteinExistence type="predicted"/>
<dbReference type="Proteomes" id="UP001162891">
    <property type="component" value="Chromosome"/>
</dbReference>
<dbReference type="Gene3D" id="1.25.40.10">
    <property type="entry name" value="Tetratricopeptide repeat domain"/>
    <property type="match status" value="1"/>
</dbReference>
<evidence type="ECO:0000313" key="3">
    <source>
        <dbReference type="EMBL" id="BDG02439.1"/>
    </source>
</evidence>